<name>A0ABQ9U8I6_SAGOE</name>
<reference evidence="1 2" key="1">
    <citation type="submission" date="2023-05" db="EMBL/GenBank/DDBJ databases">
        <title>B98-5 Cell Line De Novo Hybrid Assembly: An Optical Mapping Approach.</title>
        <authorList>
            <person name="Kananen K."/>
            <person name="Auerbach J.A."/>
            <person name="Kautto E."/>
            <person name="Blachly J.S."/>
        </authorList>
    </citation>
    <scope>NUCLEOTIDE SEQUENCE [LARGE SCALE GENOMIC DNA]</scope>
    <source>
        <strain evidence="1">B95-8</strain>
        <tissue evidence="1">Cell line</tissue>
    </source>
</reference>
<proteinExistence type="predicted"/>
<evidence type="ECO:0000313" key="1">
    <source>
        <dbReference type="EMBL" id="KAK2093099.1"/>
    </source>
</evidence>
<dbReference type="Proteomes" id="UP001266305">
    <property type="component" value="Unassembled WGS sequence"/>
</dbReference>
<organism evidence="1 2">
    <name type="scientific">Saguinus oedipus</name>
    <name type="common">Cotton-top tamarin</name>
    <name type="synonym">Oedipomidas oedipus</name>
    <dbReference type="NCBI Taxonomy" id="9490"/>
    <lineage>
        <taxon>Eukaryota</taxon>
        <taxon>Metazoa</taxon>
        <taxon>Chordata</taxon>
        <taxon>Craniata</taxon>
        <taxon>Vertebrata</taxon>
        <taxon>Euteleostomi</taxon>
        <taxon>Mammalia</taxon>
        <taxon>Eutheria</taxon>
        <taxon>Euarchontoglires</taxon>
        <taxon>Primates</taxon>
        <taxon>Haplorrhini</taxon>
        <taxon>Platyrrhini</taxon>
        <taxon>Cebidae</taxon>
        <taxon>Callitrichinae</taxon>
        <taxon>Saguinus</taxon>
    </lineage>
</organism>
<comment type="caution">
    <text evidence="1">The sequence shown here is derived from an EMBL/GenBank/DDBJ whole genome shotgun (WGS) entry which is preliminary data.</text>
</comment>
<keyword evidence="2" id="KW-1185">Reference proteome</keyword>
<protein>
    <submittedName>
        <fullName evidence="1">Uncharacterized protein</fullName>
    </submittedName>
</protein>
<accession>A0ABQ9U8I6</accession>
<sequence>MRMLGHWAASRYTMWLQTQGEVAEGSIPICNQDHKQGKGRGAEFCRPGCSEEEERESTEAHWAFGDHRDGVISARTYFYANEAKCDSHMETLLHCIEASGAASDDGFLAIKLTLL</sequence>
<dbReference type="EMBL" id="JASSZA010000015">
    <property type="protein sequence ID" value="KAK2093099.1"/>
    <property type="molecule type" value="Genomic_DNA"/>
</dbReference>
<evidence type="ECO:0000313" key="2">
    <source>
        <dbReference type="Proteomes" id="UP001266305"/>
    </source>
</evidence>
<gene>
    <name evidence="1" type="ORF">P7K49_029628</name>
</gene>